<dbReference type="OrthoDB" id="886805at2"/>
<keyword evidence="4" id="KW-1185">Reference proteome</keyword>
<comment type="caution">
    <text evidence="3">The sequence shown here is derived from an EMBL/GenBank/DDBJ whole genome shotgun (WGS) entry which is preliminary data.</text>
</comment>
<name>A0A3R9NV26_9BACT</name>
<feature type="signal peptide" evidence="2">
    <location>
        <begin position="1"/>
        <end position="23"/>
    </location>
</feature>
<dbReference type="Proteomes" id="UP000270291">
    <property type="component" value="Unassembled WGS sequence"/>
</dbReference>
<dbReference type="EMBL" id="RWIU01000005">
    <property type="protein sequence ID" value="RSK42435.1"/>
    <property type="molecule type" value="Genomic_DNA"/>
</dbReference>
<reference evidence="3 4" key="1">
    <citation type="submission" date="2018-12" db="EMBL/GenBank/DDBJ databases">
        <authorList>
            <person name="Feng G."/>
            <person name="Zhu H."/>
        </authorList>
    </citation>
    <scope>NUCLEOTIDE SEQUENCE [LARGE SCALE GENOMIC DNA]</scope>
    <source>
        <strain evidence="3 4">LMG 26000</strain>
    </source>
</reference>
<evidence type="ECO:0008006" key="5">
    <source>
        <dbReference type="Google" id="ProtNLM"/>
    </source>
</evidence>
<dbReference type="AlphaFoldDB" id="A0A3R9NV26"/>
<evidence type="ECO:0000256" key="1">
    <source>
        <dbReference type="SAM" id="MobiDB-lite"/>
    </source>
</evidence>
<protein>
    <recommendedName>
        <fullName evidence="5">DUF4142 domain-containing protein</fullName>
    </recommendedName>
</protein>
<feature type="region of interest" description="Disordered" evidence="1">
    <location>
        <begin position="24"/>
        <end position="48"/>
    </location>
</feature>
<feature type="chain" id="PRO_5018718216" description="DUF4142 domain-containing protein" evidence="2">
    <location>
        <begin position="24"/>
        <end position="227"/>
    </location>
</feature>
<evidence type="ECO:0000313" key="4">
    <source>
        <dbReference type="Proteomes" id="UP000270291"/>
    </source>
</evidence>
<gene>
    <name evidence="3" type="ORF">EI293_16090</name>
</gene>
<sequence length="227" mass="25907">MKLPFSGTLLTAAGLLVATVATAQQTPKSTTTKPSASTSKTSTATTQGLERDLRDFSDWVNDKVDRAASTARRELPRISEEFDRQSTRIDKAVDSLTVEGKREYSTQKVRYQRWATRQDSLDAAARRPATADQAQRRLLNEDVNISKARPTELSDLYFRLIETMRADKQNWTQADWSAASAVLTRLNTRYEQVRDQIPLEERLRIRTLQGEFRTLEKARDVKDVIRE</sequence>
<organism evidence="3 4">
    <name type="scientific">Hymenobacter perfusus</name>
    <dbReference type="NCBI Taxonomy" id="1236770"/>
    <lineage>
        <taxon>Bacteria</taxon>
        <taxon>Pseudomonadati</taxon>
        <taxon>Bacteroidota</taxon>
        <taxon>Cytophagia</taxon>
        <taxon>Cytophagales</taxon>
        <taxon>Hymenobacteraceae</taxon>
        <taxon>Hymenobacter</taxon>
    </lineage>
</organism>
<proteinExistence type="predicted"/>
<evidence type="ECO:0000313" key="3">
    <source>
        <dbReference type="EMBL" id="RSK42435.1"/>
    </source>
</evidence>
<evidence type="ECO:0000256" key="2">
    <source>
        <dbReference type="SAM" id="SignalP"/>
    </source>
</evidence>
<keyword evidence="2" id="KW-0732">Signal</keyword>
<accession>A0A3R9NV26</accession>
<dbReference type="RefSeq" id="WP_125439565.1">
    <property type="nucleotide sequence ID" value="NZ_RWIU01000005.1"/>
</dbReference>
<feature type="compositionally biased region" description="Low complexity" evidence="1">
    <location>
        <begin position="24"/>
        <end position="47"/>
    </location>
</feature>